<dbReference type="Gene3D" id="1.10.1660.10">
    <property type="match status" value="1"/>
</dbReference>
<dbReference type="CDD" id="cd04783">
    <property type="entry name" value="HTH_MerR1"/>
    <property type="match status" value="1"/>
</dbReference>
<keyword evidence="4" id="KW-0238">DNA-binding</keyword>
<dbReference type="InterPro" id="IPR000551">
    <property type="entry name" value="MerR-type_HTH_dom"/>
</dbReference>
<sequence>MQSMTIGQLAAAAGVNVETVRYYQRRELLAVPKREVGSIGRYSREALTRLRFIKRSQSLGFSLDDVQVLLSLDDGQACSSARHLGELKLAEVRDRIETLRVLEVALEELVSKCATSKRKVSCPLIESLMRSDDTQV</sequence>
<comment type="function">
    <text evidence="5">Mediates the mercuric-dependent induction of mercury resistance operon. In the absence of mercury MerR represses transcription by binding tightly to the mer operator region; when mercury is present the dimeric complex binds a single ion and becomes a potent transcriptional activator, while remaining bound to the mer site.</text>
</comment>
<dbReference type="EMBL" id="JADDOJ010000016">
    <property type="protein sequence ID" value="MBE7940100.1"/>
    <property type="molecule type" value="Genomic_DNA"/>
</dbReference>
<evidence type="ECO:0000256" key="5">
    <source>
        <dbReference type="ARBA" id="ARBA00024874"/>
    </source>
</evidence>
<reference evidence="7 8" key="1">
    <citation type="submission" date="2020-10" db="EMBL/GenBank/DDBJ databases">
        <title>Draft genome of Ramlibacter aquaticus LMG 30558.</title>
        <authorList>
            <person name="Props R."/>
        </authorList>
    </citation>
    <scope>NUCLEOTIDE SEQUENCE [LARGE SCALE GENOMIC DNA]</scope>
    <source>
        <strain evidence="7 8">LMG 30558</strain>
    </source>
</reference>
<dbReference type="InterPro" id="IPR011794">
    <property type="entry name" value="MerR"/>
</dbReference>
<dbReference type="Pfam" id="PF13411">
    <property type="entry name" value="MerR_1"/>
    <property type="match status" value="1"/>
</dbReference>
<proteinExistence type="predicted"/>
<dbReference type="SMART" id="SM00422">
    <property type="entry name" value="HTH_MERR"/>
    <property type="match status" value="1"/>
</dbReference>
<dbReference type="PANTHER" id="PTHR30204">
    <property type="entry name" value="REDOX-CYCLING DRUG-SENSING TRANSCRIPTIONAL ACTIVATOR SOXR"/>
    <property type="match status" value="1"/>
</dbReference>
<accession>A0ABR9SCS7</accession>
<evidence type="ECO:0000256" key="3">
    <source>
        <dbReference type="ARBA" id="ARBA00022914"/>
    </source>
</evidence>
<evidence type="ECO:0000313" key="7">
    <source>
        <dbReference type="EMBL" id="MBE7940100.1"/>
    </source>
</evidence>
<keyword evidence="2" id="KW-0475">Mercuric resistance</keyword>
<name>A0ABR9SCS7_9BURK</name>
<evidence type="ECO:0000313" key="8">
    <source>
        <dbReference type="Proteomes" id="UP000715965"/>
    </source>
</evidence>
<dbReference type="PROSITE" id="PS50937">
    <property type="entry name" value="HTH_MERR_2"/>
    <property type="match status" value="1"/>
</dbReference>
<keyword evidence="8" id="KW-1185">Reference proteome</keyword>
<evidence type="ECO:0000256" key="1">
    <source>
        <dbReference type="ARBA" id="ARBA00017146"/>
    </source>
</evidence>
<dbReference type="SUPFAM" id="SSF46955">
    <property type="entry name" value="Putative DNA-binding domain"/>
    <property type="match status" value="1"/>
</dbReference>
<evidence type="ECO:0000256" key="2">
    <source>
        <dbReference type="ARBA" id="ARBA00022466"/>
    </source>
</evidence>
<dbReference type="Proteomes" id="UP000715965">
    <property type="component" value="Unassembled WGS sequence"/>
</dbReference>
<comment type="caution">
    <text evidence="7">The sequence shown here is derived from an EMBL/GenBank/DDBJ whole genome shotgun (WGS) entry which is preliminary data.</text>
</comment>
<keyword evidence="3" id="KW-0476">Mercury</keyword>
<evidence type="ECO:0000256" key="4">
    <source>
        <dbReference type="ARBA" id="ARBA00023125"/>
    </source>
</evidence>
<evidence type="ECO:0000259" key="6">
    <source>
        <dbReference type="PROSITE" id="PS50937"/>
    </source>
</evidence>
<gene>
    <name evidence="7" type="ORF">IM725_05890</name>
</gene>
<organism evidence="7 8">
    <name type="scientific">Ramlibacter aquaticus</name>
    <dbReference type="NCBI Taxonomy" id="2780094"/>
    <lineage>
        <taxon>Bacteria</taxon>
        <taxon>Pseudomonadati</taxon>
        <taxon>Pseudomonadota</taxon>
        <taxon>Betaproteobacteria</taxon>
        <taxon>Burkholderiales</taxon>
        <taxon>Comamonadaceae</taxon>
        <taxon>Ramlibacter</taxon>
    </lineage>
</organism>
<dbReference type="PANTHER" id="PTHR30204:SF92">
    <property type="entry name" value="HTH-TYPE TRANSCRIPTIONAL REGULATOR ZNTR"/>
    <property type="match status" value="1"/>
</dbReference>
<protein>
    <recommendedName>
        <fullName evidence="1">Mercuric resistance operon regulatory protein</fullName>
    </recommendedName>
</protein>
<dbReference type="InterPro" id="IPR047057">
    <property type="entry name" value="MerR_fam"/>
</dbReference>
<dbReference type="PRINTS" id="PR00040">
    <property type="entry name" value="HTHMERR"/>
</dbReference>
<feature type="domain" description="HTH merR-type" evidence="6">
    <location>
        <begin position="3"/>
        <end position="72"/>
    </location>
</feature>
<dbReference type="InterPro" id="IPR009061">
    <property type="entry name" value="DNA-bd_dom_put_sf"/>
</dbReference>